<proteinExistence type="predicted"/>
<protein>
    <recommendedName>
        <fullName evidence="4">O-Antigen ligase</fullName>
    </recommendedName>
</protein>
<gene>
    <name evidence="2" type="ORF">GCM10011387_17630</name>
</gene>
<feature type="transmembrane region" description="Helical" evidence="1">
    <location>
        <begin position="69"/>
        <end position="86"/>
    </location>
</feature>
<feature type="transmembrane region" description="Helical" evidence="1">
    <location>
        <begin position="98"/>
        <end position="116"/>
    </location>
</feature>
<feature type="transmembrane region" description="Helical" evidence="1">
    <location>
        <begin position="12"/>
        <end position="29"/>
    </location>
</feature>
<accession>A0A916U967</accession>
<dbReference type="EMBL" id="BMIL01000005">
    <property type="protein sequence ID" value="GGC64496.1"/>
    <property type="molecule type" value="Genomic_DNA"/>
</dbReference>
<feature type="transmembrane region" description="Helical" evidence="1">
    <location>
        <begin position="35"/>
        <end position="57"/>
    </location>
</feature>
<keyword evidence="1" id="KW-1133">Transmembrane helix</keyword>
<dbReference type="Proteomes" id="UP000651668">
    <property type="component" value="Unassembled WGS sequence"/>
</dbReference>
<organism evidence="2 3">
    <name type="scientific">Pedobacter quisquiliarum</name>
    <dbReference type="NCBI Taxonomy" id="1834438"/>
    <lineage>
        <taxon>Bacteria</taxon>
        <taxon>Pseudomonadati</taxon>
        <taxon>Bacteroidota</taxon>
        <taxon>Sphingobacteriia</taxon>
        <taxon>Sphingobacteriales</taxon>
        <taxon>Sphingobacteriaceae</taxon>
        <taxon>Pedobacter</taxon>
    </lineage>
</organism>
<keyword evidence="1" id="KW-0472">Membrane</keyword>
<name>A0A916U967_9SPHI</name>
<feature type="transmembrane region" description="Helical" evidence="1">
    <location>
        <begin position="313"/>
        <end position="343"/>
    </location>
</feature>
<dbReference type="AlphaFoldDB" id="A0A916U967"/>
<evidence type="ECO:0008006" key="4">
    <source>
        <dbReference type="Google" id="ProtNLM"/>
    </source>
</evidence>
<comment type="caution">
    <text evidence="2">The sequence shown here is derived from an EMBL/GenBank/DDBJ whole genome shotgun (WGS) entry which is preliminary data.</text>
</comment>
<feature type="transmembrane region" description="Helical" evidence="1">
    <location>
        <begin position="151"/>
        <end position="182"/>
    </location>
</feature>
<evidence type="ECO:0000256" key="1">
    <source>
        <dbReference type="SAM" id="Phobius"/>
    </source>
</evidence>
<keyword evidence="3" id="KW-1185">Reference proteome</keyword>
<evidence type="ECO:0000313" key="2">
    <source>
        <dbReference type="EMBL" id="GGC64496.1"/>
    </source>
</evidence>
<reference evidence="2" key="1">
    <citation type="journal article" date="2014" name="Int. J. Syst. Evol. Microbiol.">
        <title>Complete genome sequence of Corynebacterium casei LMG S-19264T (=DSM 44701T), isolated from a smear-ripened cheese.</title>
        <authorList>
            <consortium name="US DOE Joint Genome Institute (JGI-PGF)"/>
            <person name="Walter F."/>
            <person name="Albersmeier A."/>
            <person name="Kalinowski J."/>
            <person name="Ruckert C."/>
        </authorList>
    </citation>
    <scope>NUCLEOTIDE SEQUENCE</scope>
    <source>
        <strain evidence="2">CGMCC 1.15343</strain>
    </source>
</reference>
<evidence type="ECO:0000313" key="3">
    <source>
        <dbReference type="Proteomes" id="UP000651668"/>
    </source>
</evidence>
<sequence>MLLTKHQADFSVYVLEATFMIYAALGFWWSKKNPAIPVIIAIRWSSFLYIFFSYIYAVGWQGANVLDFLLIYKCFVYLFFLTFLVGKQFMSFVTTNRALVIIFSLFFLKYLFAIVIRGHPRPILYMENNFELMFVYALYLIRYMVTKEKYLYWLAFAGLITILSLSRSSLLMYSVLVLFVIYDSFKKTRVFIIPGALMVLGIAVYMIFSARSDSIEDVDRYRFMLVWWSQVKDWDLFSWLFGSPRISRLSSGACSYMNYFKMMFSRSGDGTCYSVVLHSFLLRIIYDHGILGLVFVIFAVYQCLVKSGIRRDVILVFITIVIINGLSVSSFNNLFFAISMVFLMTTNITFPEDVEDDEHNNVNITA</sequence>
<feature type="transmembrane region" description="Helical" evidence="1">
    <location>
        <begin position="280"/>
        <end position="301"/>
    </location>
</feature>
<reference evidence="2" key="2">
    <citation type="submission" date="2020-09" db="EMBL/GenBank/DDBJ databases">
        <authorList>
            <person name="Sun Q."/>
            <person name="Zhou Y."/>
        </authorList>
    </citation>
    <scope>NUCLEOTIDE SEQUENCE</scope>
    <source>
        <strain evidence="2">CGMCC 1.15343</strain>
    </source>
</reference>
<feature type="transmembrane region" description="Helical" evidence="1">
    <location>
        <begin position="189"/>
        <end position="208"/>
    </location>
</feature>
<keyword evidence="1" id="KW-0812">Transmembrane</keyword>
<dbReference type="RefSeq" id="WP_188626515.1">
    <property type="nucleotide sequence ID" value="NZ_BMIL01000005.1"/>
</dbReference>